<proteinExistence type="predicted"/>
<evidence type="ECO:0008006" key="6">
    <source>
        <dbReference type="Google" id="ProtNLM"/>
    </source>
</evidence>
<sequence>MRLSRVATLVACSLLASCAHYNPYFNTAKVSAGDEATDDGKPKKAYALSQAVQIELVDKSNALANEENNTTLALAGALGLGAYKLATGGGHQVVALTAGAGALYGVNQALYDQRLSAMLHETVSALLCLDGAYNNVDPDKGTRIAAKIKAINAQLWTSDFEASYQNALKNIAPWTEQYTTNVKLVVSTLNQRIANGQLGPEDRYKLIVSSLNTSGSKASQFDLAAVREKITTVPLTTDIRGLTEIRSLKFFSDDDNSDKERQNQALYELANDFSLWLINSNALLNDPAEKVALCRTNVIALSIPELVPGQILQVTKDQPIRLKIVNSSGNIVATTSPDAPVTARILIEQKDLFLEIQKVANAKGDGVVYVTDYGKDESLVTVKVHAAE</sequence>
<evidence type="ECO:0000313" key="2">
    <source>
        <dbReference type="EMBL" id="RLU07862.1"/>
    </source>
</evidence>
<evidence type="ECO:0000313" key="3">
    <source>
        <dbReference type="EMBL" id="RLU10937.1"/>
    </source>
</evidence>
<feature type="signal peptide" evidence="1">
    <location>
        <begin position="1"/>
        <end position="21"/>
    </location>
</feature>
<dbReference type="EMBL" id="PEGB01000002">
    <property type="protein sequence ID" value="RLU10937.1"/>
    <property type="molecule type" value="Genomic_DNA"/>
</dbReference>
<organism evidence="2 5">
    <name type="scientific">Pseudomonas prosekii</name>
    <dbReference type="NCBI Taxonomy" id="1148509"/>
    <lineage>
        <taxon>Bacteria</taxon>
        <taxon>Pseudomonadati</taxon>
        <taxon>Pseudomonadota</taxon>
        <taxon>Gammaproteobacteria</taxon>
        <taxon>Pseudomonadales</taxon>
        <taxon>Pseudomonadaceae</taxon>
        <taxon>Pseudomonas</taxon>
    </lineage>
</organism>
<evidence type="ECO:0000256" key="1">
    <source>
        <dbReference type="SAM" id="SignalP"/>
    </source>
</evidence>
<dbReference type="Proteomes" id="UP000282672">
    <property type="component" value="Unassembled WGS sequence"/>
</dbReference>
<gene>
    <name evidence="2" type="ORF">CS076_16905</name>
    <name evidence="3" type="ORF">CS078_05705</name>
</gene>
<comment type="caution">
    <text evidence="2">The sequence shown here is derived from an EMBL/GenBank/DDBJ whole genome shotgun (WGS) entry which is preliminary data.</text>
</comment>
<evidence type="ECO:0000313" key="5">
    <source>
        <dbReference type="Proteomes" id="UP000282672"/>
    </source>
</evidence>
<dbReference type="EMBL" id="PEGA01000017">
    <property type="protein sequence ID" value="RLU07862.1"/>
    <property type="molecule type" value="Genomic_DNA"/>
</dbReference>
<dbReference type="AlphaFoldDB" id="A0A3L8CHX2"/>
<dbReference type="PROSITE" id="PS51257">
    <property type="entry name" value="PROKAR_LIPOPROTEIN"/>
    <property type="match status" value="1"/>
</dbReference>
<dbReference type="RefSeq" id="WP_121733045.1">
    <property type="nucleotide sequence ID" value="NZ_PEGA01000017.1"/>
</dbReference>
<reference evidence="4 5" key="1">
    <citation type="journal article" date="2018" name="Front. Microbiol.">
        <title>Discovery of Phloeophagus Beetles as a Source of Pseudomonas Strains That Produce Potentially New Bioactive Substances and Description of Pseudomonas bohemica sp. nov.</title>
        <authorList>
            <person name="Saati-Santamaria Z."/>
            <person name="Lopez-Mondejar R."/>
            <person name="Jimenez-Gomez A."/>
            <person name="Diez-Mendez A."/>
            <person name="Vetrovsky T."/>
            <person name="Igual J.M."/>
            <person name="Velazquez E."/>
            <person name="Kolarik M."/>
            <person name="Rivas R."/>
            <person name="Garcia-Fraile P."/>
        </authorList>
    </citation>
    <scope>NUCLEOTIDE SEQUENCE [LARGE SCALE GENOMIC DNA]</scope>
    <source>
        <strain evidence="2 5">A2-NA12</strain>
        <strain evidence="3 4">A2-NA13</strain>
    </source>
</reference>
<keyword evidence="4" id="KW-1185">Reference proteome</keyword>
<dbReference type="Proteomes" id="UP000282140">
    <property type="component" value="Unassembled WGS sequence"/>
</dbReference>
<keyword evidence="1" id="KW-0732">Signal</keyword>
<evidence type="ECO:0000313" key="4">
    <source>
        <dbReference type="Proteomes" id="UP000282140"/>
    </source>
</evidence>
<name>A0A3L8CHX2_9PSED</name>
<protein>
    <recommendedName>
        <fullName evidence="6">Lipoprotein</fullName>
    </recommendedName>
</protein>
<feature type="chain" id="PRO_5044594733" description="Lipoprotein" evidence="1">
    <location>
        <begin position="22"/>
        <end position="388"/>
    </location>
</feature>
<accession>A0A3L8CHX2</accession>